<comment type="caution">
    <text evidence="4">The sequence shown here is derived from an EMBL/GenBank/DDBJ whole genome shotgun (WGS) entry which is preliminary data.</text>
</comment>
<feature type="transmembrane region" description="Helical" evidence="2">
    <location>
        <begin position="55"/>
        <end position="75"/>
    </location>
</feature>
<feature type="domain" description="EamA" evidence="3">
    <location>
        <begin position="233"/>
        <end position="286"/>
    </location>
</feature>
<evidence type="ECO:0000256" key="1">
    <source>
        <dbReference type="SAM" id="MobiDB-lite"/>
    </source>
</evidence>
<feature type="transmembrane region" description="Helical" evidence="2">
    <location>
        <begin position="428"/>
        <end position="449"/>
    </location>
</feature>
<feature type="transmembrane region" description="Helical" evidence="2">
    <location>
        <begin position="404"/>
        <end position="422"/>
    </location>
</feature>
<protein>
    <recommendedName>
        <fullName evidence="3">EamA domain-containing protein</fullName>
    </recommendedName>
</protein>
<feature type="transmembrane region" description="Helical" evidence="2">
    <location>
        <begin position="246"/>
        <end position="263"/>
    </location>
</feature>
<feature type="non-terminal residue" evidence="4">
    <location>
        <position position="1"/>
    </location>
</feature>
<dbReference type="InterPro" id="IPR026505">
    <property type="entry name" value="Solute_c_fam_35_mem_F3/F4"/>
</dbReference>
<name>A0A2T9Z9B8_9FUNG</name>
<feature type="transmembrane region" description="Helical" evidence="2">
    <location>
        <begin position="379"/>
        <end position="397"/>
    </location>
</feature>
<keyword evidence="2" id="KW-0472">Membrane</keyword>
<dbReference type="SUPFAM" id="SSF103481">
    <property type="entry name" value="Multidrug resistance efflux transporter EmrE"/>
    <property type="match status" value="2"/>
</dbReference>
<gene>
    <name evidence="4" type="ORF">BB560_004404</name>
</gene>
<feature type="transmembrane region" description="Helical" evidence="2">
    <location>
        <begin position="270"/>
        <end position="287"/>
    </location>
</feature>
<keyword evidence="5" id="KW-1185">Reference proteome</keyword>
<dbReference type="InterPro" id="IPR037185">
    <property type="entry name" value="EmrE-like"/>
</dbReference>
<keyword evidence="2" id="KW-0812">Transmembrane</keyword>
<dbReference type="PANTHER" id="PTHR19346">
    <property type="entry name" value="SUGAR PHOSPHATE TRANSPORTER DOMAIN-CONTAINING PROTEIN"/>
    <property type="match status" value="1"/>
</dbReference>
<dbReference type="Proteomes" id="UP000245609">
    <property type="component" value="Unassembled WGS sequence"/>
</dbReference>
<feature type="region of interest" description="Disordered" evidence="1">
    <location>
        <begin position="202"/>
        <end position="224"/>
    </location>
</feature>
<dbReference type="STRING" id="133381.A0A2T9Z9B8"/>
<dbReference type="PANTHER" id="PTHR19346:SF4">
    <property type="entry name" value="SUGAR PHOSPHATE TRANSPORTER DOMAIN-CONTAINING PROTEIN"/>
    <property type="match status" value="1"/>
</dbReference>
<sequence>FIERAQLDIPPKWKTAIPAVNHLHSNVEENENFESQAGSSRSVVEKSVYPSSRNLFIAISLTACILAFCIQTVVVKTLQKGENYTSRFFLLWVSHSVITIITPVHLLYQKVSGNNKSFQDKVNEILECLSKLYVKSKFGYTSKELDYEYLSGAEENIQLNRSENISDSVTSQSTQIISTQNSSTNLTSFRFAEQSYSSQEAHCSTAESEVQQPPSDPSSPALDGNSSFDGTKFEALDYTTISKVTVIYNTSSFFAYLFSVIILKHKLKFNKCLAVFMSIIGVFVMTYFDKAQSDDTSVTGSHTFGDFIISCCAVGTGLTQTLYGKYISPPGTHSMLFVNFSTSMIGLATLAFSWIPVVFLDAFNIEKFVVPNATQVKFIAGNAVLGIVYNAAFIVLLSLTSPMFAAVGVMLTIPLSALIEIFVEGNIIPAPVIIGMFCIFAGFLYLTYIEYSEGSENYS</sequence>
<dbReference type="AlphaFoldDB" id="A0A2T9Z9B8"/>
<dbReference type="InterPro" id="IPR000620">
    <property type="entry name" value="EamA_dom"/>
</dbReference>
<dbReference type="GO" id="GO:0016020">
    <property type="term" value="C:membrane"/>
    <property type="evidence" value="ECO:0007669"/>
    <property type="project" value="InterPro"/>
</dbReference>
<dbReference type="Pfam" id="PF00892">
    <property type="entry name" value="EamA"/>
    <property type="match status" value="1"/>
</dbReference>
<reference evidence="4 5" key="1">
    <citation type="journal article" date="2018" name="MBio">
        <title>Comparative Genomics Reveals the Core Gene Toolbox for the Fungus-Insect Symbiosis.</title>
        <authorList>
            <person name="Wang Y."/>
            <person name="Stata M."/>
            <person name="Wang W."/>
            <person name="Stajich J.E."/>
            <person name="White M.M."/>
            <person name="Moncalvo J.M."/>
        </authorList>
    </citation>
    <scope>NUCLEOTIDE SEQUENCE [LARGE SCALE GENOMIC DNA]</scope>
    <source>
        <strain evidence="4 5">SC-DP-2</strain>
    </source>
</reference>
<evidence type="ECO:0000313" key="5">
    <source>
        <dbReference type="Proteomes" id="UP000245609"/>
    </source>
</evidence>
<dbReference type="EMBL" id="MBFS01001289">
    <property type="protein sequence ID" value="PVV01193.1"/>
    <property type="molecule type" value="Genomic_DNA"/>
</dbReference>
<organism evidence="4 5">
    <name type="scientific">Smittium megazygosporum</name>
    <dbReference type="NCBI Taxonomy" id="133381"/>
    <lineage>
        <taxon>Eukaryota</taxon>
        <taxon>Fungi</taxon>
        <taxon>Fungi incertae sedis</taxon>
        <taxon>Zoopagomycota</taxon>
        <taxon>Kickxellomycotina</taxon>
        <taxon>Harpellomycetes</taxon>
        <taxon>Harpellales</taxon>
        <taxon>Legeriomycetaceae</taxon>
        <taxon>Smittium</taxon>
    </lineage>
</organism>
<evidence type="ECO:0000313" key="4">
    <source>
        <dbReference type="EMBL" id="PVV01193.1"/>
    </source>
</evidence>
<feature type="transmembrane region" description="Helical" evidence="2">
    <location>
        <begin position="307"/>
        <end position="324"/>
    </location>
</feature>
<proteinExistence type="predicted"/>
<dbReference type="OrthoDB" id="10062838at2759"/>
<feature type="compositionally biased region" description="Polar residues" evidence="1">
    <location>
        <begin position="202"/>
        <end position="213"/>
    </location>
</feature>
<feature type="transmembrane region" description="Helical" evidence="2">
    <location>
        <begin position="87"/>
        <end position="108"/>
    </location>
</feature>
<keyword evidence="2" id="KW-1133">Transmembrane helix</keyword>
<evidence type="ECO:0000256" key="2">
    <source>
        <dbReference type="SAM" id="Phobius"/>
    </source>
</evidence>
<evidence type="ECO:0000259" key="3">
    <source>
        <dbReference type="Pfam" id="PF00892"/>
    </source>
</evidence>
<accession>A0A2T9Z9B8</accession>
<feature type="transmembrane region" description="Helical" evidence="2">
    <location>
        <begin position="336"/>
        <end position="359"/>
    </location>
</feature>